<gene>
    <name evidence="4" type="ORF">J1N51_12835</name>
</gene>
<protein>
    <submittedName>
        <fullName evidence="4">SPFH domain-containing protein</fullName>
    </submittedName>
</protein>
<dbReference type="CDD" id="cd03402">
    <property type="entry name" value="SPFH_like_u2"/>
    <property type="match status" value="1"/>
</dbReference>
<keyword evidence="2" id="KW-0472">Membrane</keyword>
<evidence type="ECO:0000256" key="1">
    <source>
        <dbReference type="ARBA" id="ARBA00004167"/>
    </source>
</evidence>
<dbReference type="Proteomes" id="UP000682739">
    <property type="component" value="Chromosome"/>
</dbReference>
<proteinExistence type="predicted"/>
<keyword evidence="2" id="KW-0812">Transmembrane</keyword>
<dbReference type="AlphaFoldDB" id="A0A975DAJ6"/>
<name>A0A975DAJ6_9GAMM</name>
<dbReference type="GO" id="GO:0016020">
    <property type="term" value="C:membrane"/>
    <property type="evidence" value="ECO:0007669"/>
    <property type="project" value="UniProtKB-SubCell"/>
</dbReference>
<dbReference type="KEGG" id="psym:J1N51_12835"/>
<feature type="domain" description="Band 7" evidence="3">
    <location>
        <begin position="60"/>
        <end position="224"/>
    </location>
</feature>
<evidence type="ECO:0000259" key="3">
    <source>
        <dbReference type="SMART" id="SM00244"/>
    </source>
</evidence>
<keyword evidence="5" id="KW-1185">Reference proteome</keyword>
<comment type="subcellular location">
    <subcellularLocation>
        <location evidence="1">Membrane</location>
        <topology evidence="1">Single-pass membrane protein</topology>
    </subcellularLocation>
</comment>
<dbReference type="EMBL" id="CP072110">
    <property type="protein sequence ID" value="QTH63592.1"/>
    <property type="molecule type" value="Genomic_DNA"/>
</dbReference>
<organism evidence="4 5">
    <name type="scientific">Psychrosphaera ytuae</name>
    <dbReference type="NCBI Taxonomy" id="2820710"/>
    <lineage>
        <taxon>Bacteria</taxon>
        <taxon>Pseudomonadati</taxon>
        <taxon>Pseudomonadota</taxon>
        <taxon>Gammaproteobacteria</taxon>
        <taxon>Alteromonadales</taxon>
        <taxon>Pseudoalteromonadaceae</taxon>
        <taxon>Psychrosphaera</taxon>
    </lineage>
</organism>
<dbReference type="InterPro" id="IPR036013">
    <property type="entry name" value="Band_7/SPFH_dom_sf"/>
</dbReference>
<feature type="transmembrane region" description="Helical" evidence="2">
    <location>
        <begin position="17"/>
        <end position="35"/>
    </location>
</feature>
<evidence type="ECO:0000256" key="2">
    <source>
        <dbReference type="SAM" id="Phobius"/>
    </source>
</evidence>
<dbReference type="SUPFAM" id="SSF117892">
    <property type="entry name" value="Band 7/SPFH domain"/>
    <property type="match status" value="1"/>
</dbReference>
<keyword evidence="2" id="KW-1133">Transmembrane helix</keyword>
<dbReference type="RefSeq" id="WP_208831648.1">
    <property type="nucleotide sequence ID" value="NZ_CP072110.1"/>
</dbReference>
<dbReference type="Pfam" id="PF01145">
    <property type="entry name" value="Band_7"/>
    <property type="match status" value="1"/>
</dbReference>
<dbReference type="Gene3D" id="3.30.479.30">
    <property type="entry name" value="Band 7 domain"/>
    <property type="match status" value="1"/>
</dbReference>
<accession>A0A975DAJ6</accession>
<evidence type="ECO:0000313" key="5">
    <source>
        <dbReference type="Proteomes" id="UP000682739"/>
    </source>
</evidence>
<dbReference type="InterPro" id="IPR001107">
    <property type="entry name" value="Band_7"/>
</dbReference>
<dbReference type="PANTHER" id="PTHR43446">
    <property type="entry name" value="MEMBRANE PROTEIN-RELATED"/>
    <property type="match status" value="1"/>
</dbReference>
<dbReference type="PANTHER" id="PTHR43446:SF1">
    <property type="entry name" value="BAND 7 DOMAIN-CONTAINING PROTEIN"/>
    <property type="match status" value="1"/>
</dbReference>
<dbReference type="SMART" id="SM00244">
    <property type="entry name" value="PHB"/>
    <property type="match status" value="1"/>
</dbReference>
<reference evidence="4" key="1">
    <citation type="submission" date="2021-03" db="EMBL/GenBank/DDBJ databases">
        <title>Description of Psychrosphaera ytuae sp. nov. isolated from deep sea sediment of South China Sea.</title>
        <authorList>
            <person name="Zhang J."/>
            <person name="Xu X.-D."/>
        </authorList>
    </citation>
    <scope>NUCLEOTIDE SEQUENCE</scope>
    <source>
        <strain evidence="4">MTZ26</strain>
    </source>
</reference>
<evidence type="ECO:0000313" key="4">
    <source>
        <dbReference type="EMBL" id="QTH63592.1"/>
    </source>
</evidence>
<feature type="transmembrane region" description="Helical" evidence="2">
    <location>
        <begin position="47"/>
        <end position="65"/>
    </location>
</feature>
<sequence length="291" mass="32249">MTEIKQNNTTETKGFSLSGYLVASVILIASLLILFNLQGQAKSVKVLMFFSLVLINLCWAGFFMVQPKQGRVLTLFGAYVGTVREMGLRWTIPFFFRKNISLRIRNFESGRLKVNDNQGNPIEIATVVVWSVSDTAKAVFEVDDYESYVSIQSEAALRNMATSYPYDIYEEGEVALRSHPQLISDALTKEVQSRLEEAGVVVHEARISHLAYAQEIANAMLQRQQATAIIAAREKIVEGAVGMVDMALDQLSSKGIVELDEERKAAMVSNLLVVLCGDQNTQPIVNAGSLY</sequence>